<dbReference type="RefSeq" id="WP_158321304.1">
    <property type="nucleotide sequence ID" value="NZ_BORB01000020.1"/>
</dbReference>
<sequence length="135" mass="15482">MKKFLFQSIIGILFGAFIAVLITNIIYFKGSDLLDGQLFLKNSLACLFCGWFFSVTPLLFEIKTLKLPQQTGLHFVSVAILYFILSFSIGWIPFTLKSVLLFAGLFLLIYTGIWIGFYLYFRNEAKKLNDDLLKI</sequence>
<keyword evidence="3" id="KW-1185">Reference proteome</keyword>
<organism evidence="2 3">
    <name type="scientific">Lederbergia ruris</name>
    <dbReference type="NCBI Taxonomy" id="217495"/>
    <lineage>
        <taxon>Bacteria</taxon>
        <taxon>Bacillati</taxon>
        <taxon>Bacillota</taxon>
        <taxon>Bacilli</taxon>
        <taxon>Bacillales</taxon>
        <taxon>Bacillaceae</taxon>
        <taxon>Lederbergia</taxon>
    </lineage>
</organism>
<gene>
    <name evidence="2" type="ORF">J8TS2_25410</name>
</gene>
<reference evidence="2 3" key="1">
    <citation type="submission" date="2021-03" db="EMBL/GenBank/DDBJ databases">
        <title>Antimicrobial resistance genes in bacteria isolated from Japanese honey, and their potential for conferring macrolide and lincosamide resistance in the American foulbrood pathogen Paenibacillus larvae.</title>
        <authorList>
            <person name="Okamoto M."/>
            <person name="Kumagai M."/>
            <person name="Kanamori H."/>
            <person name="Takamatsu D."/>
        </authorList>
    </citation>
    <scope>NUCLEOTIDE SEQUENCE [LARGE SCALE GENOMIC DNA]</scope>
    <source>
        <strain evidence="2 3">J8TS2</strain>
    </source>
</reference>
<keyword evidence="1" id="KW-0812">Transmembrane</keyword>
<name>A0ABQ4KJZ6_9BACI</name>
<protein>
    <submittedName>
        <fullName evidence="2">Permease</fullName>
    </submittedName>
</protein>
<evidence type="ECO:0000313" key="3">
    <source>
        <dbReference type="Proteomes" id="UP000679950"/>
    </source>
</evidence>
<feature type="transmembrane region" description="Helical" evidence="1">
    <location>
        <begin position="9"/>
        <end position="27"/>
    </location>
</feature>
<comment type="caution">
    <text evidence="2">The sequence shown here is derived from an EMBL/GenBank/DDBJ whole genome shotgun (WGS) entry which is preliminary data.</text>
</comment>
<keyword evidence="1" id="KW-1133">Transmembrane helix</keyword>
<feature type="transmembrane region" description="Helical" evidence="1">
    <location>
        <begin position="39"/>
        <end position="60"/>
    </location>
</feature>
<evidence type="ECO:0000313" key="2">
    <source>
        <dbReference type="EMBL" id="GIN58222.1"/>
    </source>
</evidence>
<feature type="transmembrane region" description="Helical" evidence="1">
    <location>
        <begin position="72"/>
        <end position="94"/>
    </location>
</feature>
<dbReference type="InterPro" id="IPR021560">
    <property type="entry name" value="DUF3021"/>
</dbReference>
<proteinExistence type="predicted"/>
<dbReference type="Proteomes" id="UP000679950">
    <property type="component" value="Unassembled WGS sequence"/>
</dbReference>
<keyword evidence="1" id="KW-0472">Membrane</keyword>
<feature type="transmembrane region" description="Helical" evidence="1">
    <location>
        <begin position="100"/>
        <end position="121"/>
    </location>
</feature>
<dbReference type="EMBL" id="BORB01000020">
    <property type="protein sequence ID" value="GIN58222.1"/>
    <property type="molecule type" value="Genomic_DNA"/>
</dbReference>
<evidence type="ECO:0000256" key="1">
    <source>
        <dbReference type="SAM" id="Phobius"/>
    </source>
</evidence>
<dbReference type="Pfam" id="PF11457">
    <property type="entry name" value="DUF3021"/>
    <property type="match status" value="1"/>
</dbReference>
<accession>A0ABQ4KJZ6</accession>